<dbReference type="OrthoDB" id="9789350at2"/>
<feature type="active site" description="Proton acceptor" evidence="2">
    <location>
        <position position="129"/>
    </location>
</feature>
<keyword evidence="1 2" id="KW-0378">Hydrolase</keyword>
<feature type="domain" description="Phosphoesterase HXTX" evidence="3">
    <location>
        <begin position="100"/>
        <end position="166"/>
    </location>
</feature>
<dbReference type="Proteomes" id="UP000027936">
    <property type="component" value="Unassembled WGS sequence"/>
</dbReference>
<proteinExistence type="inferred from homology"/>
<organism evidence="4 5">
    <name type="scientific">Schinkia azotoformans MEV2011</name>
    <dbReference type="NCBI Taxonomy" id="1348973"/>
    <lineage>
        <taxon>Bacteria</taxon>
        <taxon>Bacillati</taxon>
        <taxon>Bacillota</taxon>
        <taxon>Bacilli</taxon>
        <taxon>Bacillales</taxon>
        <taxon>Bacillaceae</taxon>
        <taxon>Calidifontibacillus/Schinkia group</taxon>
        <taxon>Schinkia</taxon>
    </lineage>
</organism>
<sequence>MSNLSHYFIAIPLDHALKDYFSIWQDSLKEQLSYKEWPHKQDLHITLKFLGPVAPETLKGLIHELKTIEQLKEFELTVGTIGTFGNPLKPRVLWAGVEKTDELVVLQYQVEECAGRIGFAKENREYRPHITLAKKWAEGRNNGSLADIKNKYNDQRKLYVNEVVIYQIFPSRSPKYEIIQTYHLS</sequence>
<gene>
    <name evidence="4" type="ORF">M670_04705</name>
</gene>
<evidence type="ECO:0000313" key="5">
    <source>
        <dbReference type="Proteomes" id="UP000027936"/>
    </source>
</evidence>
<evidence type="ECO:0000259" key="3">
    <source>
        <dbReference type="Pfam" id="PF02834"/>
    </source>
</evidence>
<dbReference type="NCBIfam" id="TIGR02258">
    <property type="entry name" value="2_5_ligase"/>
    <property type="match status" value="1"/>
</dbReference>
<comment type="function">
    <text evidence="2">Hydrolyzes RNA 2',3'-cyclic phosphodiester to an RNA 2'-phosphomonoester.</text>
</comment>
<dbReference type="HAMAP" id="MF_01940">
    <property type="entry name" value="RNA_CPDase"/>
    <property type="match status" value="1"/>
</dbReference>
<keyword evidence="4" id="KW-0436">Ligase</keyword>
<dbReference type="PANTHER" id="PTHR35561">
    <property type="entry name" value="RNA 2',3'-CYCLIC PHOSPHODIESTERASE"/>
    <property type="match status" value="1"/>
</dbReference>
<comment type="catalytic activity">
    <reaction evidence="2">
        <text>a 3'-end 2',3'-cyclophospho-ribonucleotide-RNA + H2O = a 3'-end 2'-phospho-ribonucleotide-RNA + H(+)</text>
        <dbReference type="Rhea" id="RHEA:11828"/>
        <dbReference type="Rhea" id="RHEA-COMP:10464"/>
        <dbReference type="Rhea" id="RHEA-COMP:17353"/>
        <dbReference type="ChEBI" id="CHEBI:15377"/>
        <dbReference type="ChEBI" id="CHEBI:15378"/>
        <dbReference type="ChEBI" id="CHEBI:83064"/>
        <dbReference type="ChEBI" id="CHEBI:173113"/>
        <dbReference type="EC" id="3.1.4.58"/>
    </reaction>
</comment>
<protein>
    <recommendedName>
        <fullName evidence="2">RNA 2',3'-cyclic phosphodiesterase</fullName>
        <shortName evidence="2">RNA 2',3'-CPDase</shortName>
        <ecNumber evidence="2">3.1.4.58</ecNumber>
    </recommendedName>
</protein>
<name>A0A072NGX1_SCHAZ</name>
<dbReference type="PATRIC" id="fig|1348973.3.peg.4576"/>
<accession>A0A072NGX1</accession>
<feature type="short sequence motif" description="HXTX 2" evidence="2">
    <location>
        <begin position="129"/>
        <end position="132"/>
    </location>
</feature>
<dbReference type="AlphaFoldDB" id="A0A072NGX1"/>
<dbReference type="PANTHER" id="PTHR35561:SF1">
    <property type="entry name" value="RNA 2',3'-CYCLIC PHOSPHODIESTERASE"/>
    <property type="match status" value="1"/>
</dbReference>
<evidence type="ECO:0000256" key="2">
    <source>
        <dbReference type="HAMAP-Rule" id="MF_01940"/>
    </source>
</evidence>
<feature type="active site" description="Proton donor" evidence="2">
    <location>
        <position position="44"/>
    </location>
</feature>
<dbReference type="Pfam" id="PF02834">
    <property type="entry name" value="LigT_PEase"/>
    <property type="match status" value="2"/>
</dbReference>
<comment type="caution">
    <text evidence="4">The sequence shown here is derived from an EMBL/GenBank/DDBJ whole genome shotgun (WGS) entry which is preliminary data.</text>
</comment>
<dbReference type="SUPFAM" id="SSF55144">
    <property type="entry name" value="LigT-like"/>
    <property type="match status" value="1"/>
</dbReference>
<dbReference type="EC" id="3.1.4.58" evidence="2"/>
<dbReference type="RefSeq" id="WP_035198832.1">
    <property type="nucleotide sequence ID" value="NZ_JJRY01000035.1"/>
</dbReference>
<dbReference type="Gene3D" id="3.90.1140.10">
    <property type="entry name" value="Cyclic phosphodiesterase"/>
    <property type="match status" value="1"/>
</dbReference>
<reference evidence="4 5" key="1">
    <citation type="submission" date="2014-04" db="EMBL/GenBank/DDBJ databases">
        <title>Draft genome sequence of Bacillus azotoformans MEV2011, a (co-) denitrifying strain unable to grow in the presence of oxygen.</title>
        <authorList>
            <person name="Nielsen M."/>
            <person name="Schreiber L."/>
            <person name="Finster K."/>
            <person name="Schramm A."/>
        </authorList>
    </citation>
    <scope>NUCLEOTIDE SEQUENCE [LARGE SCALE GENOMIC DNA]</scope>
    <source>
        <strain evidence="4 5">MEV2011</strain>
    </source>
</reference>
<feature type="short sequence motif" description="HXTX 1" evidence="2">
    <location>
        <begin position="44"/>
        <end position="47"/>
    </location>
</feature>
<dbReference type="InterPro" id="IPR009097">
    <property type="entry name" value="Cyclic_Pdiesterase"/>
</dbReference>
<evidence type="ECO:0000313" key="4">
    <source>
        <dbReference type="EMBL" id="KEF36108.1"/>
    </source>
</evidence>
<evidence type="ECO:0000256" key="1">
    <source>
        <dbReference type="ARBA" id="ARBA00022801"/>
    </source>
</evidence>
<feature type="domain" description="Phosphoesterase HXTX" evidence="3">
    <location>
        <begin position="12"/>
        <end position="94"/>
    </location>
</feature>
<dbReference type="InterPro" id="IPR004175">
    <property type="entry name" value="RNA_CPDase"/>
</dbReference>
<dbReference type="EMBL" id="JJRY01000035">
    <property type="protein sequence ID" value="KEF36108.1"/>
    <property type="molecule type" value="Genomic_DNA"/>
</dbReference>
<dbReference type="GO" id="GO:0016874">
    <property type="term" value="F:ligase activity"/>
    <property type="evidence" value="ECO:0007669"/>
    <property type="project" value="UniProtKB-KW"/>
</dbReference>
<dbReference type="GO" id="GO:0008664">
    <property type="term" value="F:RNA 2',3'-cyclic 3'-phosphodiesterase activity"/>
    <property type="evidence" value="ECO:0007669"/>
    <property type="project" value="UniProtKB-EC"/>
</dbReference>
<dbReference type="InterPro" id="IPR014051">
    <property type="entry name" value="Phosphoesterase_HXTX"/>
</dbReference>
<comment type="similarity">
    <text evidence="2">Belongs to the 2H phosphoesterase superfamily. ThpR family.</text>
</comment>
<dbReference type="GO" id="GO:0004113">
    <property type="term" value="F:2',3'-cyclic-nucleotide 3'-phosphodiesterase activity"/>
    <property type="evidence" value="ECO:0007669"/>
    <property type="project" value="InterPro"/>
</dbReference>